<proteinExistence type="predicted"/>
<dbReference type="EMBL" id="CBXE010000195">
    <property type="protein sequence ID" value="CDL86101.1"/>
    <property type="molecule type" value="Genomic_DNA"/>
</dbReference>
<name>W1J8A5_9GAMM</name>
<accession>W1J8A5</accession>
<dbReference type="AlphaFoldDB" id="W1J8A5"/>
<dbReference type="Proteomes" id="UP000019197">
    <property type="component" value="Unassembled WGS sequence"/>
</dbReference>
<organism evidence="1 2">
    <name type="scientific">Xenorhabdus cabanillasii JM26</name>
    <dbReference type="NCBI Taxonomy" id="1427517"/>
    <lineage>
        <taxon>Bacteria</taxon>
        <taxon>Pseudomonadati</taxon>
        <taxon>Pseudomonadota</taxon>
        <taxon>Gammaproteobacteria</taxon>
        <taxon>Enterobacterales</taxon>
        <taxon>Morganellaceae</taxon>
        <taxon>Xenorhabdus</taxon>
    </lineage>
</organism>
<sequence>MNINVPTALYNRNNPSSLGKNYWMIQPVWAISYFPADDK</sequence>
<evidence type="ECO:0000313" key="1">
    <source>
        <dbReference type="EMBL" id="CDL86101.1"/>
    </source>
</evidence>
<gene>
    <name evidence="1" type="ORF">XCR1_2740003</name>
</gene>
<reference evidence="1 2" key="1">
    <citation type="submission" date="2013-11" db="EMBL/GenBank/DDBJ databases">
        <title>Draft genome sequence and annotation of the entomopathogenic bacterium, Xenorhabdus cabanillasi strain JM26.</title>
        <authorList>
            <person name="Gualtieri M."/>
            <person name="Ogier J.C."/>
            <person name="Pages S."/>
            <person name="Givaudan A."/>
            <person name="Gaudriault S."/>
        </authorList>
    </citation>
    <scope>NUCLEOTIDE SEQUENCE [LARGE SCALE GENOMIC DNA]</scope>
    <source>
        <strain evidence="1 2">JM26</strain>
    </source>
</reference>
<dbReference type="Pfam" id="PF13557">
    <property type="entry name" value="Phenol_MetA_deg"/>
    <property type="match status" value="1"/>
</dbReference>
<dbReference type="InterPro" id="IPR025737">
    <property type="entry name" value="FApF"/>
</dbReference>
<protein>
    <submittedName>
        <fullName evidence="1">Uncharacterized protein</fullName>
    </submittedName>
</protein>
<comment type="caution">
    <text evidence="1">The sequence shown here is derived from an EMBL/GenBank/DDBJ whole genome shotgun (WGS) entry which is preliminary data.</text>
</comment>
<evidence type="ECO:0000313" key="2">
    <source>
        <dbReference type="Proteomes" id="UP000019197"/>
    </source>
</evidence>